<keyword evidence="6 9" id="KW-1133">Transmembrane helix</keyword>
<dbReference type="RefSeq" id="WP_160382118.1">
    <property type="nucleotide sequence ID" value="NZ_WNXQ01000003.1"/>
</dbReference>
<evidence type="ECO:0000256" key="6">
    <source>
        <dbReference type="ARBA" id="ARBA00022989"/>
    </source>
</evidence>
<gene>
    <name evidence="10" type="ORF">GLS40_07495</name>
</gene>
<keyword evidence="11" id="KW-1185">Reference proteome</keyword>
<feature type="transmembrane region" description="Helical" evidence="9">
    <location>
        <begin position="209"/>
        <end position="235"/>
    </location>
</feature>
<keyword evidence="7 9" id="KW-0472">Membrane</keyword>
<feature type="transmembrane region" description="Helical" evidence="9">
    <location>
        <begin position="302"/>
        <end position="333"/>
    </location>
</feature>
<evidence type="ECO:0000256" key="8">
    <source>
        <dbReference type="SAM" id="MobiDB-lite"/>
    </source>
</evidence>
<protein>
    <submittedName>
        <fullName evidence="10">AI-2E family transporter</fullName>
    </submittedName>
</protein>
<dbReference type="PANTHER" id="PTHR21716:SF53">
    <property type="entry name" value="PERMEASE PERM-RELATED"/>
    <property type="match status" value="1"/>
</dbReference>
<dbReference type="AlphaFoldDB" id="A0A844WAA4"/>
<feature type="region of interest" description="Disordered" evidence="8">
    <location>
        <begin position="355"/>
        <end position="381"/>
    </location>
</feature>
<dbReference type="GO" id="GO:0055085">
    <property type="term" value="P:transmembrane transport"/>
    <property type="evidence" value="ECO:0007669"/>
    <property type="project" value="TreeGrafter"/>
</dbReference>
<feature type="transmembrane region" description="Helical" evidence="9">
    <location>
        <begin position="12"/>
        <end position="43"/>
    </location>
</feature>
<comment type="caution">
    <text evidence="10">The sequence shown here is derived from an EMBL/GenBank/DDBJ whole genome shotgun (WGS) entry which is preliminary data.</text>
</comment>
<evidence type="ECO:0000256" key="2">
    <source>
        <dbReference type="ARBA" id="ARBA00009773"/>
    </source>
</evidence>
<feature type="transmembrane region" description="Helical" evidence="9">
    <location>
        <begin position="241"/>
        <end position="259"/>
    </location>
</feature>
<evidence type="ECO:0000256" key="9">
    <source>
        <dbReference type="SAM" id="Phobius"/>
    </source>
</evidence>
<organism evidence="10 11">
    <name type="scientific">Pseudooceanicola pacificus</name>
    <dbReference type="NCBI Taxonomy" id="2676438"/>
    <lineage>
        <taxon>Bacteria</taxon>
        <taxon>Pseudomonadati</taxon>
        <taxon>Pseudomonadota</taxon>
        <taxon>Alphaproteobacteria</taxon>
        <taxon>Rhodobacterales</taxon>
        <taxon>Paracoccaceae</taxon>
        <taxon>Pseudooceanicola</taxon>
    </lineage>
</organism>
<comment type="similarity">
    <text evidence="2">Belongs to the autoinducer-2 exporter (AI-2E) (TC 2.A.86) family.</text>
</comment>
<evidence type="ECO:0000313" key="11">
    <source>
        <dbReference type="Proteomes" id="UP000443843"/>
    </source>
</evidence>
<comment type="subcellular location">
    <subcellularLocation>
        <location evidence="1">Cell membrane</location>
        <topology evidence="1">Multi-pass membrane protein</topology>
    </subcellularLocation>
</comment>
<dbReference type="Proteomes" id="UP000443843">
    <property type="component" value="Unassembled WGS sequence"/>
</dbReference>
<reference evidence="10 11" key="1">
    <citation type="submission" date="2019-11" db="EMBL/GenBank/DDBJ databases">
        <title>Pseudooceanicola pacifica sp. nov., isolated from deep-sea sediment of the Pacific Ocean.</title>
        <authorList>
            <person name="Lyu L."/>
        </authorList>
    </citation>
    <scope>NUCLEOTIDE SEQUENCE [LARGE SCALE GENOMIC DNA]</scope>
    <source>
        <strain evidence="10 11">216_PA32_1</strain>
    </source>
</reference>
<evidence type="ECO:0000256" key="4">
    <source>
        <dbReference type="ARBA" id="ARBA00022475"/>
    </source>
</evidence>
<feature type="transmembrane region" description="Helical" evidence="9">
    <location>
        <begin position="63"/>
        <end position="84"/>
    </location>
</feature>
<evidence type="ECO:0000256" key="5">
    <source>
        <dbReference type="ARBA" id="ARBA00022692"/>
    </source>
</evidence>
<keyword evidence="5 9" id="KW-0812">Transmembrane</keyword>
<proteinExistence type="inferred from homology"/>
<evidence type="ECO:0000256" key="3">
    <source>
        <dbReference type="ARBA" id="ARBA00022448"/>
    </source>
</evidence>
<dbReference type="EMBL" id="WNXQ01000003">
    <property type="protein sequence ID" value="MWB77863.1"/>
    <property type="molecule type" value="Genomic_DNA"/>
</dbReference>
<evidence type="ECO:0000256" key="7">
    <source>
        <dbReference type="ARBA" id="ARBA00023136"/>
    </source>
</evidence>
<keyword evidence="4" id="KW-1003">Cell membrane</keyword>
<dbReference type="GO" id="GO:0005886">
    <property type="term" value="C:plasma membrane"/>
    <property type="evidence" value="ECO:0007669"/>
    <property type="project" value="UniProtKB-SubCell"/>
</dbReference>
<name>A0A844WAA4_9RHOB</name>
<evidence type="ECO:0000313" key="10">
    <source>
        <dbReference type="EMBL" id="MWB77863.1"/>
    </source>
</evidence>
<dbReference type="PANTHER" id="PTHR21716">
    <property type="entry name" value="TRANSMEMBRANE PROTEIN"/>
    <property type="match status" value="1"/>
</dbReference>
<dbReference type="Pfam" id="PF01594">
    <property type="entry name" value="AI-2E_transport"/>
    <property type="match status" value="1"/>
</dbReference>
<feature type="transmembrane region" description="Helical" evidence="9">
    <location>
        <begin position="266"/>
        <end position="282"/>
    </location>
</feature>
<dbReference type="InterPro" id="IPR002549">
    <property type="entry name" value="AI-2E-like"/>
</dbReference>
<feature type="transmembrane region" description="Helical" evidence="9">
    <location>
        <begin position="145"/>
        <end position="167"/>
    </location>
</feature>
<accession>A0A844WAA4</accession>
<evidence type="ECO:0000256" key="1">
    <source>
        <dbReference type="ARBA" id="ARBA00004651"/>
    </source>
</evidence>
<keyword evidence="3" id="KW-0813">Transport</keyword>
<sequence length="381" mass="40525">MALPVREQLKYWGIATVIFFVALWWMGDVILPFVLGGAVAYFLDPVADRIERAGASRATATAIITLSAVLIFAVLALLVVPTLINQAVALFDTAPKLFQDLQAFLTERFPELLDEGSTVRQSLTALGETIQSKGGELLNTALSSAATLINIVMLFVIVPVVAFYLLYDWDNMVARIDDLLPRDHAPTIRYLAGEIDRTLASFIRGMGTVCLLLGAYYAVALMIVGLQFGLVVGAIAGLVTFIPYVGAVFGGALAIGLALFQFWGDWVSIGLVAGIFVLGQVIEGNVLTPKLVGSSVGLHPVWLIFALSVFGSLFGFVGMLVAVPVAAAIGVLARFVLQKYKSSLLYRGVSGEDSAAPIPASDMPVDPAARQAGEATERDAS</sequence>